<evidence type="ECO:0000313" key="2">
    <source>
        <dbReference type="EMBL" id="SHF27280.1"/>
    </source>
</evidence>
<reference evidence="3" key="1">
    <citation type="submission" date="2016-11" db="EMBL/GenBank/DDBJ databases">
        <authorList>
            <person name="Varghese N."/>
            <person name="Submissions S."/>
        </authorList>
    </citation>
    <scope>NUCLEOTIDE SEQUENCE [LARGE SCALE GENOMIC DNA]</scope>
    <source>
        <strain evidence="3">DSM 21264</strain>
    </source>
</reference>
<name>A0A1M5AAC9_VIBGA</name>
<accession>A0A1M5AAC9</accession>
<dbReference type="Proteomes" id="UP000184159">
    <property type="component" value="Unassembled WGS sequence"/>
</dbReference>
<sequence>MKKRIYTASLTLLGVLSLSGIAAAQDETAPEPTSQKQTAVSPVLETSRAMLRQMMGINPEIKDAPMSAVALPIYPGSLMVVHKYHGINFDDLDQTLPFATFLTESSVEQVLQFYREKLPSYTAIRYETAIVLVQEKVEHGHYPMDYLNIPNVSIDSVTLSNGQTGTLIAVMYPRLAK</sequence>
<evidence type="ECO:0000313" key="3">
    <source>
        <dbReference type="Proteomes" id="UP000184159"/>
    </source>
</evidence>
<feature type="signal peptide" evidence="1">
    <location>
        <begin position="1"/>
        <end position="24"/>
    </location>
</feature>
<evidence type="ECO:0000256" key="1">
    <source>
        <dbReference type="SAM" id="SignalP"/>
    </source>
</evidence>
<organism evidence="2 3">
    <name type="scientific">Vibrio gazogenes DSM 21264 = NBRC 103151</name>
    <dbReference type="NCBI Taxonomy" id="1123492"/>
    <lineage>
        <taxon>Bacteria</taxon>
        <taxon>Pseudomonadati</taxon>
        <taxon>Pseudomonadota</taxon>
        <taxon>Gammaproteobacteria</taxon>
        <taxon>Vibrionales</taxon>
        <taxon>Vibrionaceae</taxon>
        <taxon>Vibrio</taxon>
    </lineage>
</organism>
<keyword evidence="1" id="KW-0732">Signal</keyword>
<gene>
    <name evidence="2" type="ORF">SAMN02745781_01881</name>
</gene>
<feature type="chain" id="PRO_5009908728" evidence="1">
    <location>
        <begin position="25"/>
        <end position="177"/>
    </location>
</feature>
<protein>
    <submittedName>
        <fullName evidence="2">Uncharacterized protein</fullName>
    </submittedName>
</protein>
<keyword evidence="3" id="KW-1185">Reference proteome</keyword>
<dbReference type="EMBL" id="FQUH01000007">
    <property type="protein sequence ID" value="SHF27280.1"/>
    <property type="molecule type" value="Genomic_DNA"/>
</dbReference>
<proteinExistence type="predicted"/>
<dbReference type="AlphaFoldDB" id="A0A1M5AAC9"/>
<dbReference type="RefSeq" id="WP_072958381.1">
    <property type="nucleotide sequence ID" value="NZ_FQUH01000007.1"/>
</dbReference>